<protein>
    <submittedName>
        <fullName evidence="2">Uncharacterized protein</fullName>
    </submittedName>
</protein>
<evidence type="ECO:0000256" key="1">
    <source>
        <dbReference type="SAM" id="MobiDB-lite"/>
    </source>
</evidence>
<name>A0A132N5S7_9ACTN</name>
<organism evidence="2 5">
    <name type="scientific">Carbonactinospora thermoautotrophica</name>
    <dbReference type="NCBI Taxonomy" id="1469144"/>
    <lineage>
        <taxon>Bacteria</taxon>
        <taxon>Bacillati</taxon>
        <taxon>Actinomycetota</taxon>
        <taxon>Actinomycetes</taxon>
        <taxon>Kitasatosporales</taxon>
        <taxon>Carbonactinosporaceae</taxon>
        <taxon>Carbonactinospora</taxon>
    </lineage>
</organism>
<proteinExistence type="predicted"/>
<evidence type="ECO:0000313" key="2">
    <source>
        <dbReference type="EMBL" id="KWX05489.1"/>
    </source>
</evidence>
<evidence type="ECO:0000313" key="4">
    <source>
        <dbReference type="Proteomes" id="UP000070598"/>
    </source>
</evidence>
<gene>
    <name evidence="2" type="ORF">TH66_02045</name>
    <name evidence="3" type="ORF">TR74_13585</name>
</gene>
<feature type="compositionally biased region" description="Polar residues" evidence="1">
    <location>
        <begin position="58"/>
        <end position="67"/>
    </location>
</feature>
<dbReference type="PATRIC" id="fig|1469144.8.peg.5038"/>
<accession>A0A132N5S7</accession>
<dbReference type="RefSeq" id="WP_067068152.1">
    <property type="nucleotide sequence ID" value="NZ_CP171739.1"/>
</dbReference>
<comment type="caution">
    <text evidence="2">The sequence shown here is derived from an EMBL/GenBank/DDBJ whole genome shotgun (WGS) entry which is preliminary data.</text>
</comment>
<sequence>MTLLLFLATLAVMWTVLVWRRRHYPLEVRQVERWHDTVEALATCTAASARTEEPGERTGQSDLTRAA</sequence>
<dbReference type="Proteomes" id="UP000070598">
    <property type="component" value="Unassembled WGS sequence"/>
</dbReference>
<reference evidence="4" key="1">
    <citation type="submission" date="2015-02" db="EMBL/GenBank/DDBJ databases">
        <title>Physiological reanalysis, assessment of diazotrophy, and genome sequences of multiple isolates of Streptomyces thermoautotrophicus.</title>
        <authorList>
            <person name="MacKellar D.C."/>
            <person name="Lieber L."/>
            <person name="Norman J."/>
            <person name="Bolger A."/>
            <person name="Tobin C."/>
            <person name="Murray J.W."/>
            <person name="Friesen M."/>
            <person name="Prell J."/>
        </authorList>
    </citation>
    <scope>NUCLEOTIDE SEQUENCE [LARGE SCALE GENOMIC DNA]</scope>
    <source>
        <strain evidence="4">UBT1</strain>
    </source>
</reference>
<dbReference type="EMBL" id="JYIK01000943">
    <property type="protein sequence ID" value="KWX08751.1"/>
    <property type="molecule type" value="Genomic_DNA"/>
</dbReference>
<dbReference type="EMBL" id="JYIJ01000011">
    <property type="protein sequence ID" value="KWX05489.1"/>
    <property type="molecule type" value="Genomic_DNA"/>
</dbReference>
<evidence type="ECO:0000313" key="5">
    <source>
        <dbReference type="Proteomes" id="UP000070659"/>
    </source>
</evidence>
<dbReference type="AlphaFoldDB" id="A0A132N5S7"/>
<reference evidence="2 5" key="2">
    <citation type="submission" date="2015-02" db="EMBL/GenBank/DDBJ databases">
        <title>Physiological reanalysis, assessment of diazotrophy, and genome sequences of multiple isolates of Streptomyces thermoautotrophicus.</title>
        <authorList>
            <person name="MacKellar D.C."/>
            <person name="Lieber L."/>
            <person name="Norman J."/>
            <person name="Bolger A."/>
            <person name="Tobin C."/>
            <person name="Murray J.W."/>
            <person name="Prell J."/>
        </authorList>
    </citation>
    <scope>NUCLEOTIDE SEQUENCE [LARGE SCALE GENOMIC DNA]</scope>
    <source>
        <strain evidence="2 5">UBT1</strain>
    </source>
</reference>
<evidence type="ECO:0000313" key="3">
    <source>
        <dbReference type="EMBL" id="KWX08751.1"/>
    </source>
</evidence>
<dbReference type="Proteomes" id="UP000070659">
    <property type="component" value="Unassembled WGS sequence"/>
</dbReference>
<feature type="region of interest" description="Disordered" evidence="1">
    <location>
        <begin position="45"/>
        <end position="67"/>
    </location>
</feature>